<name>A0ACB7J8A9_PLECO</name>
<evidence type="ECO:0000313" key="1">
    <source>
        <dbReference type="EMBL" id="KAG9226808.1"/>
    </source>
</evidence>
<keyword evidence="2" id="KW-1185">Reference proteome</keyword>
<gene>
    <name evidence="1" type="ORF">CCMSSC00406_0009726</name>
</gene>
<sequence length="392" mass="43873">MFTLQQKVHLAMEQISALLSEDTMPLLAFPLDASNDGQSCVGVDEANVHLIGGKNTIKARHHGIMGSLRSKATLADLIDQIVHIADPGTQGKLRIKGEDRAICRLISGYAGYGDLKESKKGWYPYHRSRASWLDLSKFSHAVTTKEGGWSLSDMILGLDMHLLQDTPTEATSRYVSFVLRTIDNIKFAYMWCLKESAPGAARWRQEYYSEAFSHTMEGQQMGSRLAALESLYKDLEAAVMQLFPDGTIRKTLTDVAGQIVSLQATMDTARQEFTRAHARVITEQKIVGWLYDEFGCALLLDPFWDITGNGKYQAANQSMSFINVVNVVLNTLEKEKHPLLEKRIPNIAHFERTNQEVLFMTLSSIAEQPVADFVNSFVENTPTLMRGYLGSQ</sequence>
<proteinExistence type="predicted"/>
<protein>
    <submittedName>
        <fullName evidence="1">Uncharacterized protein</fullName>
    </submittedName>
</protein>
<dbReference type="EMBL" id="WQMT02000002">
    <property type="protein sequence ID" value="KAG9226808.1"/>
    <property type="molecule type" value="Genomic_DNA"/>
</dbReference>
<accession>A0ACB7J8A9</accession>
<comment type="caution">
    <text evidence="1">The sequence shown here is derived from an EMBL/GenBank/DDBJ whole genome shotgun (WGS) entry which is preliminary data.</text>
</comment>
<evidence type="ECO:0000313" key="2">
    <source>
        <dbReference type="Proteomes" id="UP000824881"/>
    </source>
</evidence>
<dbReference type="Proteomes" id="UP000824881">
    <property type="component" value="Unassembled WGS sequence"/>
</dbReference>
<reference evidence="1 2" key="1">
    <citation type="journal article" date="2021" name="Appl. Environ. Microbiol.">
        <title>Genetic linkage and physical mapping for an oyster mushroom Pleurotus cornucopiae and QTL analysis for the trait cap color.</title>
        <authorList>
            <person name="Zhang Y."/>
            <person name="Gao W."/>
            <person name="Sonnenberg A."/>
            <person name="Chen Q."/>
            <person name="Zhang J."/>
            <person name="Huang C."/>
        </authorList>
    </citation>
    <scope>NUCLEOTIDE SEQUENCE [LARGE SCALE GENOMIC DNA]</scope>
    <source>
        <strain evidence="1">CCMSSC00406</strain>
    </source>
</reference>
<organism evidence="1 2">
    <name type="scientific">Pleurotus cornucopiae</name>
    <name type="common">Cornucopia mushroom</name>
    <dbReference type="NCBI Taxonomy" id="5321"/>
    <lineage>
        <taxon>Eukaryota</taxon>
        <taxon>Fungi</taxon>
        <taxon>Dikarya</taxon>
        <taxon>Basidiomycota</taxon>
        <taxon>Agaricomycotina</taxon>
        <taxon>Agaricomycetes</taxon>
        <taxon>Agaricomycetidae</taxon>
        <taxon>Agaricales</taxon>
        <taxon>Pleurotineae</taxon>
        <taxon>Pleurotaceae</taxon>
        <taxon>Pleurotus</taxon>
    </lineage>
</organism>